<feature type="region of interest" description="Disordered" evidence="1">
    <location>
        <begin position="325"/>
        <end position="380"/>
    </location>
</feature>
<feature type="compositionally biased region" description="Basic and acidic residues" evidence="1">
    <location>
        <begin position="284"/>
        <end position="300"/>
    </location>
</feature>
<protein>
    <submittedName>
        <fullName evidence="3">Uncharacterized protein</fullName>
    </submittedName>
</protein>
<reference evidence="3" key="1">
    <citation type="submission" date="2022-06" db="EMBL/GenBank/DDBJ databases">
        <authorList>
            <consortium name="SYNGENTA / RWTH Aachen University"/>
        </authorList>
    </citation>
    <scope>NUCLEOTIDE SEQUENCE</scope>
</reference>
<gene>
    <name evidence="3" type="ORF">PPACK8108_LOCUS6364</name>
</gene>
<keyword evidence="2" id="KW-0732">Signal</keyword>
<accession>A0AAV0ATM8</accession>
<evidence type="ECO:0000256" key="1">
    <source>
        <dbReference type="SAM" id="MobiDB-lite"/>
    </source>
</evidence>
<feature type="compositionally biased region" description="Basic and acidic residues" evidence="1">
    <location>
        <begin position="325"/>
        <end position="336"/>
    </location>
</feature>
<feature type="compositionally biased region" description="Polar residues" evidence="1">
    <location>
        <begin position="301"/>
        <end position="311"/>
    </location>
</feature>
<feature type="signal peptide" evidence="2">
    <location>
        <begin position="1"/>
        <end position="24"/>
    </location>
</feature>
<sequence length="873" mass="98662">MFSNVSLPLLIFLIIFSMIHFANASLEHAVELTEASKATGKSKKSLKVGKKTTYAPHPQNQLENLNLEMAQQLINEHHKNADPNELIREEKQSTELRSRNTFKVSEPHPISQQTPPVQQFNPSGDPYLSYLHHNHGGYQPPYLGAYASHYPSYGPPTAVPGSLLAQTTLTPDVNYVGPVVIPTVYDLFEYGYRQNYMPFAQTIPSTGHSVPGLENFGQSKGTGVYHDHFVRGGLPYMPSDHWEPSNEAESQLLYQQIPSEKVVPRISKPLVKEKNEPSSNKQVSESRKEIDSELEKEKSNRSLQVENNLYDNTYSKEKKKIDYMDENLNKRPEPKGIKTISTSKDKESMTQSVNQSNNFDSHSAPVDDSGQNIKGDSNKIDSGLDDENFYNDYPIQIGSIKIPTSRWRPRNAAESLSHVAQPAPSKKMDSSKNNLMDRILNPSEKEINKFLSENQVVESSKKTNIDKDQEKSSQTSPAPKKLINNTHEKKNKNIDEVDDMLNELPENRGLKKTLISEENESANQSVNQFNTHDLHSDPFSYSGQNLKGENNKINPGLKDKSFYGDYPTPRGVLENPISHWRPQNKAESGFHDAQTAQPNKFDSSEEKSKKKFVEARPKRLKSPKESTKTKVGQRSSKKKLDTNNSEIVLKLDNDRAKQSDNEKGKSSSTVKVNSKNKLNHENLVQAEFVLKKNTKSGKESFELSTESSSVSKKSAKSHYLGKNNERASKINLSEEYRHTYDKAMLYKEALFLLSEKDAMKLVLEDFPGIINHLIIVLIQAIAVVEKVTDKGLIQEIFNGIEGGASADPHNLNIAIKWIRNTISDSKELVEKEQCFNKMFFNWLVHKKNQETNGNNLIEKIHEVVKSHPLYYGN</sequence>
<feature type="compositionally biased region" description="Low complexity" evidence="1">
    <location>
        <begin position="666"/>
        <end position="676"/>
    </location>
</feature>
<evidence type="ECO:0000313" key="3">
    <source>
        <dbReference type="EMBL" id="CAH7671572.1"/>
    </source>
</evidence>
<dbReference type="AlphaFoldDB" id="A0AAV0ATM8"/>
<feature type="region of interest" description="Disordered" evidence="1">
    <location>
        <begin position="543"/>
        <end position="676"/>
    </location>
</feature>
<evidence type="ECO:0000256" key="2">
    <source>
        <dbReference type="SAM" id="SignalP"/>
    </source>
</evidence>
<dbReference type="Proteomes" id="UP001153365">
    <property type="component" value="Unassembled WGS sequence"/>
</dbReference>
<feature type="region of interest" description="Disordered" evidence="1">
    <location>
        <begin position="413"/>
        <end position="433"/>
    </location>
</feature>
<feature type="region of interest" description="Disordered" evidence="1">
    <location>
        <begin position="451"/>
        <end position="490"/>
    </location>
</feature>
<proteinExistence type="predicted"/>
<feature type="region of interest" description="Disordered" evidence="1">
    <location>
        <begin position="35"/>
        <end position="57"/>
    </location>
</feature>
<feature type="region of interest" description="Disordered" evidence="1">
    <location>
        <begin position="265"/>
        <end position="311"/>
    </location>
</feature>
<feature type="compositionally biased region" description="Basic and acidic residues" evidence="1">
    <location>
        <begin position="459"/>
        <end position="471"/>
    </location>
</feature>
<comment type="caution">
    <text evidence="3">The sequence shown here is derived from an EMBL/GenBank/DDBJ whole genome shotgun (WGS) entry which is preliminary data.</text>
</comment>
<name>A0AAV0ATM8_PHAPC</name>
<dbReference type="EMBL" id="CALTRL010001217">
    <property type="protein sequence ID" value="CAH7671572.1"/>
    <property type="molecule type" value="Genomic_DNA"/>
</dbReference>
<feature type="compositionally biased region" description="Polar residues" evidence="1">
    <location>
        <begin position="543"/>
        <end position="553"/>
    </location>
</feature>
<organism evidence="3 4">
    <name type="scientific">Phakopsora pachyrhizi</name>
    <name type="common">Asian soybean rust disease fungus</name>
    <dbReference type="NCBI Taxonomy" id="170000"/>
    <lineage>
        <taxon>Eukaryota</taxon>
        <taxon>Fungi</taxon>
        <taxon>Dikarya</taxon>
        <taxon>Basidiomycota</taxon>
        <taxon>Pucciniomycotina</taxon>
        <taxon>Pucciniomycetes</taxon>
        <taxon>Pucciniales</taxon>
        <taxon>Phakopsoraceae</taxon>
        <taxon>Phakopsora</taxon>
    </lineage>
</organism>
<evidence type="ECO:0000313" key="4">
    <source>
        <dbReference type="Proteomes" id="UP001153365"/>
    </source>
</evidence>
<feature type="compositionally biased region" description="Basic residues" evidence="1">
    <location>
        <begin position="40"/>
        <end position="50"/>
    </location>
</feature>
<feature type="compositionally biased region" description="Basic and acidic residues" evidence="1">
    <location>
        <begin position="649"/>
        <end position="665"/>
    </location>
</feature>
<feature type="chain" id="PRO_5043594634" evidence="2">
    <location>
        <begin position="25"/>
        <end position="873"/>
    </location>
</feature>
<feature type="compositionally biased region" description="Basic and acidic residues" evidence="1">
    <location>
        <begin position="602"/>
        <end position="628"/>
    </location>
</feature>
<feature type="compositionally biased region" description="Polar residues" evidence="1">
    <location>
        <begin position="349"/>
        <end position="361"/>
    </location>
</feature>
<keyword evidence="4" id="KW-1185">Reference proteome</keyword>